<evidence type="ECO:0000313" key="4">
    <source>
        <dbReference type="Proteomes" id="UP000035740"/>
    </source>
</evidence>
<organism evidence="3 4">
    <name type="scientific">Beta vulgaris subsp. vulgaris</name>
    <name type="common">Beet</name>
    <dbReference type="NCBI Taxonomy" id="3555"/>
    <lineage>
        <taxon>Eukaryota</taxon>
        <taxon>Viridiplantae</taxon>
        <taxon>Streptophyta</taxon>
        <taxon>Embryophyta</taxon>
        <taxon>Tracheophyta</taxon>
        <taxon>Spermatophyta</taxon>
        <taxon>Magnoliopsida</taxon>
        <taxon>eudicotyledons</taxon>
        <taxon>Gunneridae</taxon>
        <taxon>Pentapetalae</taxon>
        <taxon>Caryophyllales</taxon>
        <taxon>Chenopodiaceae</taxon>
        <taxon>Betoideae</taxon>
        <taxon>Beta</taxon>
    </lineage>
</organism>
<proteinExistence type="inferred from homology"/>
<dbReference type="Pfam" id="PF07859">
    <property type="entry name" value="Abhydrolase_3"/>
    <property type="match status" value="1"/>
</dbReference>
<gene>
    <name evidence="3" type="ORF">BVRB_026180</name>
</gene>
<dbReference type="GO" id="GO:0016787">
    <property type="term" value="F:hydrolase activity"/>
    <property type="evidence" value="ECO:0007669"/>
    <property type="project" value="InterPro"/>
</dbReference>
<sequence>YSKTSDDVDVKNGPYPDIAIAISPWVELVANLDDEYDKRNRESDFITALQLVHFVRNYLPDPSRDTANPFASPATGDFSKTCPILVHYGAEEFMTPEIDRFVERLRTQQSTDTKIVKENMAPHITPL</sequence>
<dbReference type="OrthoDB" id="66669at2759"/>
<comment type="similarity">
    <text evidence="1">Belongs to the 'GDXG' lipolytic enzyme family.</text>
</comment>
<accession>A0A0J8B261</accession>
<dbReference type="SUPFAM" id="SSF53474">
    <property type="entry name" value="alpha/beta-Hydrolases"/>
    <property type="match status" value="1"/>
</dbReference>
<dbReference type="InterPro" id="IPR029058">
    <property type="entry name" value="AB_hydrolase_fold"/>
</dbReference>
<dbReference type="Proteomes" id="UP000035740">
    <property type="component" value="Unassembled WGS sequence"/>
</dbReference>
<protein>
    <recommendedName>
        <fullName evidence="2">Alpha/beta hydrolase fold-3 domain-containing protein</fullName>
    </recommendedName>
</protein>
<evidence type="ECO:0000313" key="3">
    <source>
        <dbReference type="EMBL" id="KMS93962.1"/>
    </source>
</evidence>
<dbReference type="Gene3D" id="3.40.50.1820">
    <property type="entry name" value="alpha/beta hydrolase"/>
    <property type="match status" value="1"/>
</dbReference>
<reference evidence="3 4" key="1">
    <citation type="journal article" date="2014" name="Nature">
        <title>The genome of the recently domesticated crop plant sugar beet (Beta vulgaris).</title>
        <authorList>
            <person name="Dohm J.C."/>
            <person name="Minoche A.E."/>
            <person name="Holtgrawe D."/>
            <person name="Capella-Gutierrez S."/>
            <person name="Zakrzewski F."/>
            <person name="Tafer H."/>
            <person name="Rupp O."/>
            <person name="Sorensen T.R."/>
            <person name="Stracke R."/>
            <person name="Reinhardt R."/>
            <person name="Goesmann A."/>
            <person name="Kraft T."/>
            <person name="Schulz B."/>
            <person name="Stadler P.F."/>
            <person name="Schmidt T."/>
            <person name="Gabaldon T."/>
            <person name="Lehrach H."/>
            <person name="Weisshaar B."/>
            <person name="Himmelbauer H."/>
        </authorList>
    </citation>
    <scope>NUCLEOTIDE SEQUENCE [LARGE SCALE GENOMIC DNA]</scope>
    <source>
        <tissue evidence="3">Taproot</tissue>
    </source>
</reference>
<feature type="domain" description="Alpha/beta hydrolase fold-3" evidence="2">
    <location>
        <begin position="12"/>
        <end position="123"/>
    </location>
</feature>
<feature type="non-terminal residue" evidence="3">
    <location>
        <position position="1"/>
    </location>
</feature>
<evidence type="ECO:0000259" key="2">
    <source>
        <dbReference type="Pfam" id="PF07859"/>
    </source>
</evidence>
<keyword evidence="4" id="KW-1185">Reference proteome</keyword>
<dbReference type="InterPro" id="IPR013094">
    <property type="entry name" value="AB_hydrolase_3"/>
</dbReference>
<dbReference type="EMBL" id="KQ097351">
    <property type="protein sequence ID" value="KMS93962.1"/>
    <property type="molecule type" value="Genomic_DNA"/>
</dbReference>
<evidence type="ECO:0000256" key="1">
    <source>
        <dbReference type="ARBA" id="ARBA00010515"/>
    </source>
</evidence>
<feature type="non-terminal residue" evidence="3">
    <location>
        <position position="127"/>
    </location>
</feature>
<name>A0A0J8B261_BETVV</name>
<dbReference type="AlphaFoldDB" id="A0A0J8B261"/>
<dbReference type="Gramene" id="KMS93962">
    <property type="protein sequence ID" value="KMS93962"/>
    <property type="gene ID" value="BVRB_026180"/>
</dbReference>